<name>A0AAN5CGN3_9BILA</name>
<evidence type="ECO:0000313" key="2">
    <source>
        <dbReference type="Proteomes" id="UP001328107"/>
    </source>
</evidence>
<gene>
    <name evidence="1" type="ORF">PMAYCL1PPCAC_13907</name>
</gene>
<proteinExistence type="predicted"/>
<dbReference type="SUPFAM" id="SSF81301">
    <property type="entry name" value="Nucleotidyltransferase"/>
    <property type="match status" value="1"/>
</dbReference>
<organism evidence="1 2">
    <name type="scientific">Pristionchus mayeri</name>
    <dbReference type="NCBI Taxonomy" id="1317129"/>
    <lineage>
        <taxon>Eukaryota</taxon>
        <taxon>Metazoa</taxon>
        <taxon>Ecdysozoa</taxon>
        <taxon>Nematoda</taxon>
        <taxon>Chromadorea</taxon>
        <taxon>Rhabditida</taxon>
        <taxon>Rhabditina</taxon>
        <taxon>Diplogasteromorpha</taxon>
        <taxon>Diplogasteroidea</taxon>
        <taxon>Neodiplogasteridae</taxon>
        <taxon>Pristionchus</taxon>
    </lineage>
</organism>
<evidence type="ECO:0000313" key="1">
    <source>
        <dbReference type="EMBL" id="GMR43712.1"/>
    </source>
</evidence>
<dbReference type="Proteomes" id="UP001328107">
    <property type="component" value="Unassembled WGS sequence"/>
</dbReference>
<dbReference type="EMBL" id="BTRK01000003">
    <property type="protein sequence ID" value="GMR43712.1"/>
    <property type="molecule type" value="Genomic_DNA"/>
</dbReference>
<accession>A0AAN5CGN3</accession>
<dbReference type="InterPro" id="IPR043519">
    <property type="entry name" value="NT_sf"/>
</dbReference>
<sequence length="136" mass="15336">MRRLTSTPPDTPVVKTVAQKSWSEFAELSNGKATINHRKKLHQTLDDLRSILEDGQSTQGGGMRDLKLIEIGSYAVGSSTPSSDLDGLVIPFASDETYHRLNDFQKKMEDIRFRKENLSWSFLRPANWIDGDSLLI</sequence>
<keyword evidence="2" id="KW-1185">Reference proteome</keyword>
<reference evidence="2" key="1">
    <citation type="submission" date="2022-10" db="EMBL/GenBank/DDBJ databases">
        <title>Genome assembly of Pristionchus species.</title>
        <authorList>
            <person name="Yoshida K."/>
            <person name="Sommer R.J."/>
        </authorList>
    </citation>
    <scope>NUCLEOTIDE SEQUENCE [LARGE SCALE GENOMIC DNA]</scope>
    <source>
        <strain evidence="2">RS5460</strain>
    </source>
</reference>
<comment type="caution">
    <text evidence="1">The sequence shown here is derived from an EMBL/GenBank/DDBJ whole genome shotgun (WGS) entry which is preliminary data.</text>
</comment>
<dbReference type="AlphaFoldDB" id="A0AAN5CGN3"/>
<protein>
    <submittedName>
        <fullName evidence="1">Uncharacterized protein</fullName>
    </submittedName>
</protein>